<dbReference type="InterPro" id="IPR040676">
    <property type="entry name" value="DUF5641"/>
</dbReference>
<dbReference type="Gene3D" id="1.10.340.70">
    <property type="match status" value="1"/>
</dbReference>
<dbReference type="InterPro" id="IPR021109">
    <property type="entry name" value="Peptidase_aspartic_dom_sf"/>
</dbReference>
<dbReference type="GeneID" id="134288065"/>
<dbReference type="RefSeq" id="XP_062707732.1">
    <property type="nucleotide sequence ID" value="XM_062851748.1"/>
</dbReference>
<dbReference type="InterPro" id="IPR012337">
    <property type="entry name" value="RNaseH-like_sf"/>
</dbReference>
<name>A0ABM1ZX38_AEDAL</name>
<reference evidence="4" key="1">
    <citation type="journal article" date="2015" name="Proc. Natl. Acad. Sci. U.S.A.">
        <title>Genome sequence of the Asian Tiger mosquito, Aedes albopictus, reveals insights into its biology, genetics, and evolution.</title>
        <authorList>
            <person name="Chen X.G."/>
            <person name="Jiang X."/>
            <person name="Gu J."/>
            <person name="Xu M."/>
            <person name="Wu Y."/>
            <person name="Deng Y."/>
            <person name="Zhang C."/>
            <person name="Bonizzoni M."/>
            <person name="Dermauw W."/>
            <person name="Vontas J."/>
            <person name="Armbruster P."/>
            <person name="Huang X."/>
            <person name="Yang Y."/>
            <person name="Zhang H."/>
            <person name="He W."/>
            <person name="Peng H."/>
            <person name="Liu Y."/>
            <person name="Wu K."/>
            <person name="Chen J."/>
            <person name="Lirakis M."/>
            <person name="Topalis P."/>
            <person name="Van Leeuwen T."/>
            <person name="Hall A.B."/>
            <person name="Jiang X."/>
            <person name="Thorpe C."/>
            <person name="Mueller R.L."/>
            <person name="Sun C."/>
            <person name="Waterhouse R.M."/>
            <person name="Yan G."/>
            <person name="Tu Z.J."/>
            <person name="Fang X."/>
            <person name="James A.A."/>
        </authorList>
    </citation>
    <scope>NUCLEOTIDE SEQUENCE [LARGE SCALE GENOMIC DNA]</scope>
    <source>
        <strain evidence="4">Foshan</strain>
    </source>
</reference>
<evidence type="ECO:0000256" key="1">
    <source>
        <dbReference type="ARBA" id="ARBA00022801"/>
    </source>
</evidence>
<feature type="domain" description="Peptidase A2" evidence="2">
    <location>
        <begin position="52"/>
        <end position="89"/>
    </location>
</feature>
<keyword evidence="1" id="KW-0378">Hydrolase</keyword>
<organism evidence="3 4">
    <name type="scientific">Aedes albopictus</name>
    <name type="common">Asian tiger mosquito</name>
    <name type="synonym">Stegomyia albopicta</name>
    <dbReference type="NCBI Taxonomy" id="7160"/>
    <lineage>
        <taxon>Eukaryota</taxon>
        <taxon>Metazoa</taxon>
        <taxon>Ecdysozoa</taxon>
        <taxon>Arthropoda</taxon>
        <taxon>Hexapoda</taxon>
        <taxon>Insecta</taxon>
        <taxon>Pterygota</taxon>
        <taxon>Neoptera</taxon>
        <taxon>Endopterygota</taxon>
        <taxon>Diptera</taxon>
        <taxon>Nematocera</taxon>
        <taxon>Culicoidea</taxon>
        <taxon>Culicidae</taxon>
        <taxon>Culicinae</taxon>
        <taxon>Aedini</taxon>
        <taxon>Aedes</taxon>
        <taxon>Stegomyia</taxon>
    </lineage>
</organism>
<keyword evidence="4" id="KW-1185">Reference proteome</keyword>
<dbReference type="InterPro" id="IPR036397">
    <property type="entry name" value="RNaseH_sf"/>
</dbReference>
<dbReference type="InterPro" id="IPR041588">
    <property type="entry name" value="Integrase_H2C2"/>
</dbReference>
<accession>A0ABM1ZX38</accession>
<evidence type="ECO:0000313" key="3">
    <source>
        <dbReference type="EnsemblMetazoa" id="AALFPA23_022403.P33275"/>
    </source>
</evidence>
<dbReference type="PROSITE" id="PS50175">
    <property type="entry name" value="ASP_PROT_RETROV"/>
    <property type="match status" value="1"/>
</dbReference>
<evidence type="ECO:0000313" key="4">
    <source>
        <dbReference type="Proteomes" id="UP000069940"/>
    </source>
</evidence>
<dbReference type="Pfam" id="PF18701">
    <property type="entry name" value="DUF5641"/>
    <property type="match status" value="1"/>
</dbReference>
<dbReference type="Gene3D" id="2.40.70.10">
    <property type="entry name" value="Acid Proteases"/>
    <property type="match status" value="1"/>
</dbReference>
<dbReference type="PANTHER" id="PTHR47331:SF1">
    <property type="entry name" value="GAG-LIKE PROTEIN"/>
    <property type="match status" value="1"/>
</dbReference>
<reference evidence="3" key="2">
    <citation type="submission" date="2025-05" db="UniProtKB">
        <authorList>
            <consortium name="EnsemblMetazoa"/>
        </authorList>
    </citation>
    <scope>IDENTIFICATION</scope>
    <source>
        <strain evidence="3">Foshan</strain>
    </source>
</reference>
<sequence>MIMIFTSTRVASTAPEEPVSTACSGIDRRAKHVFLMTALVNVASKSGKSFKLRALLDSGSQVNLVSEAAVKLLGLPRYPANVPVVGVGGARSQIRHHVILKLSSDYTNFESDLDCLVTARVTGRIPSVPVNISDWKFLAEIVLADPSFNQPRDVDLLIGAEHFFEILKQAQMKLSAELPALHETQFGWVVAGAMEDSGDEVVNVLYATNEDPLLKSIQRFFEQEELPEEKVQTSEEEAIEEHFSKTYRREEDGRFVVQLPFRESINQLGDSRSLAMKRFLASEKRLANQPEMKEMYQAFIREYEGLGHCHEIREVDDPPNQQNYYFPHHAVLKPSSTSTKLRVVFDGKLGEEIECVQRMEMPKRLANLHPFLDEEGFLRVGGRLQNSMLPFDAKHQLLLPRNHRVAEMLIRQYHEDRLHEGPSGLLAAIRQKYWLVNARSAIRKVTRSCVKCFRTKPREVQPEMGNLPEERVNLAAAFELTGVDYAGPVTVKEGRYKPKHIKAYIALFVCLTTKSIHLELVSDLTTEAFLAALDRFVNRRGMVRKMMSDDATNFVGASRELHQLHMMFRDQTESAKINDFLLKREWEFIPPRSPNFGGLWEAGVKVVKSHLHRTLGNAILNFEEFGTVLTSIEAMVNSRPLYALSDDPNEPLPITPAHLMLGRPLEPVVKPSYTGIPLNRLSRFQYMNHLREQFWAKWSRDYLSSLQSRAKWTESEPNVKLGTIVLMMEENQAVQSWRLGRIAALHPGQDGVVRVADVKTAAGIFRRSIRKLAPLPIEDTDEPTFGMIFQPAGACTRLTRASENVTSPISPSI</sequence>
<dbReference type="Pfam" id="PF17921">
    <property type="entry name" value="Integrase_H2C2"/>
    <property type="match status" value="1"/>
</dbReference>
<dbReference type="Gene3D" id="3.30.420.10">
    <property type="entry name" value="Ribonuclease H-like superfamily/Ribonuclease H"/>
    <property type="match status" value="1"/>
</dbReference>
<dbReference type="InterPro" id="IPR001995">
    <property type="entry name" value="Peptidase_A2_cat"/>
</dbReference>
<dbReference type="SUPFAM" id="SSF53098">
    <property type="entry name" value="Ribonuclease H-like"/>
    <property type="match status" value="1"/>
</dbReference>
<dbReference type="CDD" id="cd00303">
    <property type="entry name" value="retropepsin_like"/>
    <property type="match status" value="1"/>
</dbReference>
<proteinExistence type="predicted"/>
<evidence type="ECO:0000259" key="2">
    <source>
        <dbReference type="PROSITE" id="PS50175"/>
    </source>
</evidence>
<dbReference type="Proteomes" id="UP000069940">
    <property type="component" value="Unassembled WGS sequence"/>
</dbReference>
<dbReference type="SUPFAM" id="SSF50630">
    <property type="entry name" value="Acid proteases"/>
    <property type="match status" value="1"/>
</dbReference>
<dbReference type="PANTHER" id="PTHR47331">
    <property type="entry name" value="PHD-TYPE DOMAIN-CONTAINING PROTEIN"/>
    <property type="match status" value="1"/>
</dbReference>
<dbReference type="EnsemblMetazoa" id="AALFPA23_022403.R33275">
    <property type="protein sequence ID" value="AALFPA23_022403.P33275"/>
    <property type="gene ID" value="AALFPA23_022403"/>
</dbReference>
<protein>
    <recommendedName>
        <fullName evidence="2">Peptidase A2 domain-containing protein</fullName>
    </recommendedName>
</protein>